<accession>M2XBI3</accession>
<reference evidence="3" key="1">
    <citation type="journal article" date="2013" name="Science">
        <title>Gene transfer from bacteria and archaea facilitated evolution of an extremophilic eukaryote.</title>
        <authorList>
            <person name="Schonknecht G."/>
            <person name="Chen W.H."/>
            <person name="Ternes C.M."/>
            <person name="Barbier G.G."/>
            <person name="Shrestha R.P."/>
            <person name="Stanke M."/>
            <person name="Brautigam A."/>
            <person name="Baker B.J."/>
            <person name="Banfield J.F."/>
            <person name="Garavito R.M."/>
            <person name="Carr K."/>
            <person name="Wilkerson C."/>
            <person name="Rensing S.A."/>
            <person name="Gagneul D."/>
            <person name="Dickenson N.E."/>
            <person name="Oesterhelt C."/>
            <person name="Lercher M.J."/>
            <person name="Weber A.P."/>
        </authorList>
    </citation>
    <scope>NUCLEOTIDE SEQUENCE [LARGE SCALE GENOMIC DNA]</scope>
    <source>
        <strain evidence="3">074W</strain>
    </source>
</reference>
<organism evidence="2 3">
    <name type="scientific">Galdieria sulphuraria</name>
    <name type="common">Red alga</name>
    <dbReference type="NCBI Taxonomy" id="130081"/>
    <lineage>
        <taxon>Eukaryota</taxon>
        <taxon>Rhodophyta</taxon>
        <taxon>Bangiophyceae</taxon>
        <taxon>Galdieriales</taxon>
        <taxon>Galdieriaceae</taxon>
        <taxon>Galdieria</taxon>
    </lineage>
</organism>
<gene>
    <name evidence="2" type="ORF">Gasu_51170</name>
</gene>
<dbReference type="RefSeq" id="XP_005703777.1">
    <property type="nucleotide sequence ID" value="XM_005703720.1"/>
</dbReference>
<dbReference type="KEGG" id="gsl:Gasu_51170"/>
<dbReference type="EMBL" id="KB454534">
    <property type="protein sequence ID" value="EME27257.1"/>
    <property type="molecule type" value="Genomic_DNA"/>
</dbReference>
<dbReference type="AlphaFoldDB" id="M2XBI3"/>
<evidence type="ECO:0000313" key="3">
    <source>
        <dbReference type="Proteomes" id="UP000030680"/>
    </source>
</evidence>
<keyword evidence="1" id="KW-0175">Coiled coil</keyword>
<dbReference type="Gramene" id="EME27257">
    <property type="protein sequence ID" value="EME27257"/>
    <property type="gene ID" value="Gasu_51170"/>
</dbReference>
<proteinExistence type="predicted"/>
<feature type="coiled-coil region" evidence="1">
    <location>
        <begin position="58"/>
        <end position="85"/>
    </location>
</feature>
<evidence type="ECO:0000256" key="1">
    <source>
        <dbReference type="SAM" id="Coils"/>
    </source>
</evidence>
<keyword evidence="3" id="KW-1185">Reference proteome</keyword>
<name>M2XBI3_GALSU</name>
<protein>
    <submittedName>
        <fullName evidence="2">Uncharacterized protein</fullName>
    </submittedName>
</protein>
<dbReference type="OrthoDB" id="10434303at2759"/>
<dbReference type="Proteomes" id="UP000030680">
    <property type="component" value="Unassembled WGS sequence"/>
</dbReference>
<sequence length="345" mass="40306">MTTQDTASSTAALKAFRTSRIRCWKLWEGCNRKVNSLETFSTNLLEIEEETLEFLSDLVTLTHLLQNLQRKNEDLNRKVSDSLEELAYLRIQRDQLEARINELVLLSNSLFPESLKIQPPWRMLCSSQVEEVYGPRIAGLVNRTLQTEKQAWELETVMKRFKSYCLGKQLQMSEVCWFILFQKRQCKLHILANTLRFVSETPVSEMAHRLENIHFRLRFKKQSIASCQTGPVKTNEYAMHAVLTFSVKRNIRTWNVFIEEDLFSELWLERLRCAYGSLTGSNDHPLVRIEIEPKLPQQNIRNLHNLLFKIPEKEIHERNLLILSELSTVFEVSETTSDSTSDTLL</sequence>
<dbReference type="GeneID" id="17086182"/>
<evidence type="ECO:0000313" key="2">
    <source>
        <dbReference type="EMBL" id="EME27257.1"/>
    </source>
</evidence>